<dbReference type="Gene3D" id="3.40.50.150">
    <property type="entry name" value="Vaccinia Virus protein VP39"/>
    <property type="match status" value="1"/>
</dbReference>
<keyword evidence="1" id="KW-0808">Transferase</keyword>
<comment type="caution">
    <text evidence="1">The sequence shown here is derived from an EMBL/GenBank/DDBJ whole genome shotgun (WGS) entry which is preliminary data.</text>
</comment>
<evidence type="ECO:0000313" key="1">
    <source>
        <dbReference type="EMBL" id="RUO60463.1"/>
    </source>
</evidence>
<organism evidence="1 2">
    <name type="scientific">Idiomarina piscisalsi</name>
    <dbReference type="NCBI Taxonomy" id="1096243"/>
    <lineage>
        <taxon>Bacteria</taxon>
        <taxon>Pseudomonadati</taxon>
        <taxon>Pseudomonadota</taxon>
        <taxon>Gammaproteobacteria</taxon>
        <taxon>Alteromonadales</taxon>
        <taxon>Idiomarinaceae</taxon>
        <taxon>Idiomarina</taxon>
    </lineage>
</organism>
<dbReference type="GO" id="GO:0008168">
    <property type="term" value="F:methyltransferase activity"/>
    <property type="evidence" value="ECO:0007669"/>
    <property type="project" value="UniProtKB-KW"/>
</dbReference>
<dbReference type="RefSeq" id="WP_126752988.1">
    <property type="nucleotide sequence ID" value="NZ_JBHUMT010000003.1"/>
</dbReference>
<dbReference type="EMBL" id="PIQA01000015">
    <property type="protein sequence ID" value="RUO60463.1"/>
    <property type="molecule type" value="Genomic_DNA"/>
</dbReference>
<evidence type="ECO:0000313" key="2">
    <source>
        <dbReference type="Proteomes" id="UP000288361"/>
    </source>
</evidence>
<protein>
    <submittedName>
        <fullName evidence="1">SAM-dependent methyltransferase</fullName>
    </submittedName>
</protein>
<dbReference type="GO" id="GO:0032259">
    <property type="term" value="P:methylation"/>
    <property type="evidence" value="ECO:0007669"/>
    <property type="project" value="UniProtKB-KW"/>
</dbReference>
<accession>A0A432YHN4</accession>
<reference evidence="1 2" key="1">
    <citation type="journal article" date="2011" name="Front. Microbiol.">
        <title>Genomic signatures of strain selection and enhancement in Bacillus atrophaeus var. globigii, a historical biowarfare simulant.</title>
        <authorList>
            <person name="Gibbons H.S."/>
            <person name="Broomall S.M."/>
            <person name="McNew L.A."/>
            <person name="Daligault H."/>
            <person name="Chapman C."/>
            <person name="Bruce D."/>
            <person name="Karavis M."/>
            <person name="Krepps M."/>
            <person name="McGregor P.A."/>
            <person name="Hong C."/>
            <person name="Park K.H."/>
            <person name="Akmal A."/>
            <person name="Feldman A."/>
            <person name="Lin J.S."/>
            <person name="Chang W.E."/>
            <person name="Higgs B.W."/>
            <person name="Demirev P."/>
            <person name="Lindquist J."/>
            <person name="Liem A."/>
            <person name="Fochler E."/>
            <person name="Read T.D."/>
            <person name="Tapia R."/>
            <person name="Johnson S."/>
            <person name="Bishop-Lilly K.A."/>
            <person name="Detter C."/>
            <person name="Han C."/>
            <person name="Sozhamannan S."/>
            <person name="Rosenzweig C.N."/>
            <person name="Skowronski E.W."/>
        </authorList>
    </citation>
    <scope>NUCLEOTIDE SEQUENCE [LARGE SCALE GENOMIC DNA]</scope>
    <source>
        <strain evidence="1 2">TPS4-2</strain>
    </source>
</reference>
<dbReference type="AlphaFoldDB" id="A0A432YHN4"/>
<gene>
    <name evidence="1" type="ORF">CWI73_11905</name>
</gene>
<proteinExistence type="predicted"/>
<name>A0A432YHN4_9GAMM</name>
<dbReference type="SUPFAM" id="SSF53335">
    <property type="entry name" value="S-adenosyl-L-methionine-dependent methyltransferases"/>
    <property type="match status" value="1"/>
</dbReference>
<dbReference type="Proteomes" id="UP000288361">
    <property type="component" value="Unassembled WGS sequence"/>
</dbReference>
<keyword evidence="1" id="KW-0489">Methyltransferase</keyword>
<dbReference type="InterPro" id="IPR029063">
    <property type="entry name" value="SAM-dependent_MTases_sf"/>
</dbReference>
<sequence length="304" mass="34018">MKTTKNPWTEYWQRGAKASFLDEKSRLQAYQMRKFWFERFDEADIKQPIIDIGTGNGAVVQWLTEYSEEKGKKLDVQGIDSADINPPNKALKLSGNTPYETFKLPSNKKVGMFVSHYGLEYGDMADGLKNLHTQLKRGGVLIALVHSEASVIYKKSQAIYDLIPSAVKHLKKSVAPLQDALLKHGPNNLPRSALQAQQALNQFARKHERNPAFHAMNFVPATKHVLQAAAKGNEVESRQVYAGYLNSINSNKARTQTLLKAVEQLEGMEEAKKQLESAGFKNVVIQEVEFPESGIFGQCIQASK</sequence>